<reference evidence="1" key="1">
    <citation type="journal article" date="2014" name="Front. Microbiol.">
        <title>High frequency of phylogenetically diverse reductive dehalogenase-homologous genes in deep subseafloor sedimentary metagenomes.</title>
        <authorList>
            <person name="Kawai M."/>
            <person name="Futagami T."/>
            <person name="Toyoda A."/>
            <person name="Takaki Y."/>
            <person name="Nishi S."/>
            <person name="Hori S."/>
            <person name="Arai W."/>
            <person name="Tsubouchi T."/>
            <person name="Morono Y."/>
            <person name="Uchiyama I."/>
            <person name="Ito T."/>
            <person name="Fujiyama A."/>
            <person name="Inagaki F."/>
            <person name="Takami H."/>
        </authorList>
    </citation>
    <scope>NUCLEOTIDE SEQUENCE</scope>
    <source>
        <strain evidence="1">Expedition CK06-06</strain>
    </source>
</reference>
<gene>
    <name evidence="1" type="ORF">S03H2_27379</name>
</gene>
<evidence type="ECO:0000313" key="1">
    <source>
        <dbReference type="EMBL" id="GAH61078.1"/>
    </source>
</evidence>
<name>X1IU70_9ZZZZ</name>
<accession>X1IU70</accession>
<dbReference type="EMBL" id="BARU01016477">
    <property type="protein sequence ID" value="GAH61078.1"/>
    <property type="molecule type" value="Genomic_DNA"/>
</dbReference>
<sequence length="254" mass="29415">MKEKEIMQSNIRYVDGIEVDITETVPAPSPRDTEKRLKLINAIVKNEIHSNKLLKVYDLKFNQIKTQKEMTEELGINRTTLAMQEKKLIEILQGIDSIRDILAVPIFPANNVPNKSSVPSVKSLMIKLSGPCNILDRFDRVSAMKDRDKRKETKLYKHRSNIPDAYKELTAEQRKEQSKLSRAILKYNRIKELNLTPVEKALELIKQGIDKLNIKSIPYKVKDFKDMVEQAGLEELNLLNREYTAWIDRHPMAC</sequence>
<protein>
    <submittedName>
        <fullName evidence="1">Uncharacterized protein</fullName>
    </submittedName>
</protein>
<comment type="caution">
    <text evidence="1">The sequence shown here is derived from an EMBL/GenBank/DDBJ whole genome shotgun (WGS) entry which is preliminary data.</text>
</comment>
<proteinExistence type="predicted"/>
<dbReference type="AlphaFoldDB" id="X1IU70"/>
<organism evidence="1">
    <name type="scientific">marine sediment metagenome</name>
    <dbReference type="NCBI Taxonomy" id="412755"/>
    <lineage>
        <taxon>unclassified sequences</taxon>
        <taxon>metagenomes</taxon>
        <taxon>ecological metagenomes</taxon>
    </lineage>
</organism>